<organism evidence="1 2">
    <name type="scientific">Thiomicrospira aerophila AL3</name>
    <dbReference type="NCBI Taxonomy" id="717772"/>
    <lineage>
        <taxon>Bacteria</taxon>
        <taxon>Pseudomonadati</taxon>
        <taxon>Pseudomonadota</taxon>
        <taxon>Gammaproteobacteria</taxon>
        <taxon>Thiotrichales</taxon>
        <taxon>Piscirickettsiaceae</taxon>
        <taxon>Thiomicrospira</taxon>
    </lineage>
</organism>
<proteinExistence type="predicted"/>
<name>W0DXL6_9GAMM</name>
<gene>
    <name evidence="1" type="ORF">THIAE_08010</name>
</gene>
<dbReference type="InterPro" id="IPR009241">
    <property type="entry name" value="HigB-like"/>
</dbReference>
<dbReference type="OrthoDB" id="3233388at2"/>
<evidence type="ECO:0000313" key="2">
    <source>
        <dbReference type="Proteomes" id="UP000005380"/>
    </source>
</evidence>
<evidence type="ECO:0000313" key="1">
    <source>
        <dbReference type="EMBL" id="AHF01709.1"/>
    </source>
</evidence>
<dbReference type="HOGENOM" id="CLU_122734_5_1_6"/>
<evidence type="ECO:0008006" key="3">
    <source>
        <dbReference type="Google" id="ProtNLM"/>
    </source>
</evidence>
<dbReference type="Proteomes" id="UP000005380">
    <property type="component" value="Chromosome"/>
</dbReference>
<sequence length="118" mass="13970">MKEIHFYRTESGNSPVEDFLDSLNAKQAQKVIWVLQLIEEIEQVPVQYFKKLVNTDDLWEVRVQVGSNIFRLLGFLEGDNLVILNHGFQKKTQKTPKKEILLAETRKKDYLKRKQCYE</sequence>
<dbReference type="KEGG" id="tao:THIAE_08010"/>
<dbReference type="AlphaFoldDB" id="W0DXL6"/>
<reference evidence="1 2" key="1">
    <citation type="submission" date="2013-12" db="EMBL/GenBank/DDBJ databases">
        <authorList>
            <consortium name="DOE Joint Genome Institute"/>
            <person name="Kappler U."/>
            <person name="Huntemann M."/>
            <person name="Han J."/>
            <person name="Chen A."/>
            <person name="Kyrpides N."/>
            <person name="Mavromatis K."/>
            <person name="Markowitz V."/>
            <person name="Palaniappan K."/>
            <person name="Ivanova N."/>
            <person name="Schaumberg A."/>
            <person name="Pati A."/>
            <person name="Liolios K."/>
            <person name="Nordberg H.P."/>
            <person name="Cantor M.N."/>
            <person name="Hua S.X."/>
            <person name="Woyke T."/>
        </authorList>
    </citation>
    <scope>NUCLEOTIDE SEQUENCE [LARGE SCALE GENOMIC DNA]</scope>
    <source>
        <strain evidence="2">AL2</strain>
    </source>
</reference>
<dbReference type="Pfam" id="PF05973">
    <property type="entry name" value="Gp49"/>
    <property type="match status" value="1"/>
</dbReference>
<dbReference type="STRING" id="717772.THIAE_08010"/>
<dbReference type="RefSeq" id="WP_006460689.1">
    <property type="nucleotide sequence ID" value="NZ_CP007030.1"/>
</dbReference>
<protein>
    <recommendedName>
        <fullName evidence="3">Toxin RelE</fullName>
    </recommendedName>
</protein>
<keyword evidence="2" id="KW-1185">Reference proteome</keyword>
<dbReference type="EMBL" id="CP007030">
    <property type="protein sequence ID" value="AHF01709.1"/>
    <property type="molecule type" value="Genomic_DNA"/>
</dbReference>
<dbReference type="eggNOG" id="COG4679">
    <property type="taxonomic scope" value="Bacteria"/>
</dbReference>
<dbReference type="InParanoid" id="W0DXL6"/>
<accession>W0DXL6</accession>